<evidence type="ECO:0000313" key="2">
    <source>
        <dbReference type="EMBL" id="KAK0527615.1"/>
    </source>
</evidence>
<gene>
    <name evidence="2" type="ORF">OC842_004810</name>
</gene>
<organism evidence="2 3">
    <name type="scientific">Tilletia horrida</name>
    <dbReference type="NCBI Taxonomy" id="155126"/>
    <lineage>
        <taxon>Eukaryota</taxon>
        <taxon>Fungi</taxon>
        <taxon>Dikarya</taxon>
        <taxon>Basidiomycota</taxon>
        <taxon>Ustilaginomycotina</taxon>
        <taxon>Exobasidiomycetes</taxon>
        <taxon>Tilletiales</taxon>
        <taxon>Tilletiaceae</taxon>
        <taxon>Tilletia</taxon>
    </lineage>
</organism>
<dbReference type="EMBL" id="JAPDMQ010000304">
    <property type="protein sequence ID" value="KAK0527615.1"/>
    <property type="molecule type" value="Genomic_DNA"/>
</dbReference>
<protein>
    <submittedName>
        <fullName evidence="2">Uncharacterized protein</fullName>
    </submittedName>
</protein>
<keyword evidence="3" id="KW-1185">Reference proteome</keyword>
<dbReference type="Proteomes" id="UP001176521">
    <property type="component" value="Unassembled WGS sequence"/>
</dbReference>
<evidence type="ECO:0000256" key="1">
    <source>
        <dbReference type="SAM" id="MobiDB-lite"/>
    </source>
</evidence>
<evidence type="ECO:0000313" key="3">
    <source>
        <dbReference type="Proteomes" id="UP001176521"/>
    </source>
</evidence>
<reference evidence="2" key="1">
    <citation type="journal article" date="2023" name="PhytoFront">
        <title>Draft Genome Resources of Seven Strains of Tilletia horrida, Causal Agent of Kernel Smut of Rice.</title>
        <authorList>
            <person name="Khanal S."/>
            <person name="Antony Babu S."/>
            <person name="Zhou X.G."/>
        </authorList>
    </citation>
    <scope>NUCLEOTIDE SEQUENCE</scope>
    <source>
        <strain evidence="2">TX3</strain>
    </source>
</reference>
<proteinExistence type="predicted"/>
<dbReference type="AlphaFoldDB" id="A0AAN6JIZ1"/>
<feature type="compositionally biased region" description="Low complexity" evidence="1">
    <location>
        <begin position="85"/>
        <end position="100"/>
    </location>
</feature>
<sequence>MLYSQVKALERQFRQASDFRLATGQGILEKAAAEDEENREEALKLAEKSVEETIMNYCPYYFELAEVMADCMPKSSTPREPPPALLAATQAAHGATASAA</sequence>
<comment type="caution">
    <text evidence="2">The sequence shown here is derived from an EMBL/GenBank/DDBJ whole genome shotgun (WGS) entry which is preliminary data.</text>
</comment>
<accession>A0AAN6JIZ1</accession>
<name>A0AAN6JIZ1_9BASI</name>
<feature type="region of interest" description="Disordered" evidence="1">
    <location>
        <begin position="73"/>
        <end position="100"/>
    </location>
</feature>